<dbReference type="Proteomes" id="UP001057877">
    <property type="component" value="Chromosome"/>
</dbReference>
<accession>A0ABY5SAW3</accession>
<dbReference type="EMBL" id="CP091430">
    <property type="protein sequence ID" value="UVI29670.1"/>
    <property type="molecule type" value="Genomic_DNA"/>
</dbReference>
<evidence type="ECO:0000313" key="2">
    <source>
        <dbReference type="Proteomes" id="UP001057877"/>
    </source>
</evidence>
<dbReference type="RefSeq" id="WP_258385759.1">
    <property type="nucleotide sequence ID" value="NZ_CP091430.1"/>
</dbReference>
<reference evidence="1" key="1">
    <citation type="submission" date="2022-01" db="EMBL/GenBank/DDBJ databases">
        <title>Paenibacillus spongiae sp. nov., isolated from marine sponge.</title>
        <authorList>
            <person name="Li Z."/>
            <person name="Zhang M."/>
        </authorList>
    </citation>
    <scope>NUCLEOTIDE SEQUENCE</scope>
    <source>
        <strain evidence="1">PHS-Z3</strain>
    </source>
</reference>
<proteinExistence type="predicted"/>
<gene>
    <name evidence="1" type="ORF">L1F29_30375</name>
</gene>
<protein>
    <submittedName>
        <fullName evidence="1">Uncharacterized protein</fullName>
    </submittedName>
</protein>
<keyword evidence="2" id="KW-1185">Reference proteome</keyword>
<organism evidence="1 2">
    <name type="scientific">Paenibacillus spongiae</name>
    <dbReference type="NCBI Taxonomy" id="2909671"/>
    <lineage>
        <taxon>Bacteria</taxon>
        <taxon>Bacillati</taxon>
        <taxon>Bacillota</taxon>
        <taxon>Bacilli</taxon>
        <taxon>Bacillales</taxon>
        <taxon>Paenibacillaceae</taxon>
        <taxon>Paenibacillus</taxon>
    </lineage>
</organism>
<evidence type="ECO:0000313" key="1">
    <source>
        <dbReference type="EMBL" id="UVI29670.1"/>
    </source>
</evidence>
<sequence>MINQNTPIMPRLPGRHINEPEFEAELSGENKKQIAKLLARSFCELHSLKMYKYG</sequence>
<name>A0ABY5SAW3_9BACL</name>